<dbReference type="NCBIfam" id="TIGR01076">
    <property type="entry name" value="sortase_fam"/>
    <property type="match status" value="1"/>
</dbReference>
<keyword evidence="1" id="KW-0378">Hydrolase</keyword>
<name>A0A644W968_9ZZZZ</name>
<dbReference type="Pfam" id="PF04203">
    <property type="entry name" value="Sortase"/>
    <property type="match status" value="1"/>
</dbReference>
<dbReference type="InterPro" id="IPR023365">
    <property type="entry name" value="Sortase_dom-sf"/>
</dbReference>
<evidence type="ECO:0000256" key="1">
    <source>
        <dbReference type="ARBA" id="ARBA00022801"/>
    </source>
</evidence>
<dbReference type="InterPro" id="IPR005754">
    <property type="entry name" value="Sortase"/>
</dbReference>
<gene>
    <name evidence="2" type="ORF">SDC9_46352</name>
</gene>
<dbReference type="GO" id="GO:0016787">
    <property type="term" value="F:hydrolase activity"/>
    <property type="evidence" value="ECO:0007669"/>
    <property type="project" value="UniProtKB-KW"/>
</dbReference>
<dbReference type="AlphaFoldDB" id="A0A644W968"/>
<reference evidence="2" key="1">
    <citation type="submission" date="2019-08" db="EMBL/GenBank/DDBJ databases">
        <authorList>
            <person name="Kucharzyk K."/>
            <person name="Murdoch R.W."/>
            <person name="Higgins S."/>
            <person name="Loffler F."/>
        </authorList>
    </citation>
    <scope>NUCLEOTIDE SEQUENCE</scope>
</reference>
<sequence>MTRTVHDGTDDNDLAKGVGLYDYAQLPGEGNRNVSLAGHRNGVSNGKITDRAPFYYIDTLKDGDYLYLTDSEHIYRYLWESCVIVEADDWSPIYTTGSSCLTITSCHPIGVSDHRIVVRGTLDEILPYDKNFDYIAAQEEASS</sequence>
<organism evidence="2">
    <name type="scientific">bioreactor metagenome</name>
    <dbReference type="NCBI Taxonomy" id="1076179"/>
    <lineage>
        <taxon>unclassified sequences</taxon>
        <taxon>metagenomes</taxon>
        <taxon>ecological metagenomes</taxon>
    </lineage>
</organism>
<comment type="caution">
    <text evidence="2">The sequence shown here is derived from an EMBL/GenBank/DDBJ whole genome shotgun (WGS) entry which is preliminary data.</text>
</comment>
<dbReference type="SUPFAM" id="SSF63817">
    <property type="entry name" value="Sortase"/>
    <property type="match status" value="1"/>
</dbReference>
<protein>
    <recommendedName>
        <fullName evidence="3">Sortase A</fullName>
    </recommendedName>
</protein>
<proteinExistence type="predicted"/>
<dbReference type="Gene3D" id="2.40.260.10">
    <property type="entry name" value="Sortase"/>
    <property type="match status" value="1"/>
</dbReference>
<dbReference type="InterPro" id="IPR042003">
    <property type="entry name" value="Sortase_E"/>
</dbReference>
<evidence type="ECO:0000313" key="2">
    <source>
        <dbReference type="EMBL" id="MPM00129.1"/>
    </source>
</evidence>
<evidence type="ECO:0008006" key="3">
    <source>
        <dbReference type="Google" id="ProtNLM"/>
    </source>
</evidence>
<dbReference type="CDD" id="cd05830">
    <property type="entry name" value="Sortase_E"/>
    <property type="match status" value="1"/>
</dbReference>
<dbReference type="EMBL" id="VSSQ01000710">
    <property type="protein sequence ID" value="MPM00129.1"/>
    <property type="molecule type" value="Genomic_DNA"/>
</dbReference>
<accession>A0A644W968</accession>